<evidence type="ECO:0000313" key="4">
    <source>
        <dbReference type="Proteomes" id="UP000199662"/>
    </source>
</evidence>
<dbReference type="Pfam" id="PF03938">
    <property type="entry name" value="OmpH"/>
    <property type="match status" value="1"/>
</dbReference>
<proteinExistence type="inferred from homology"/>
<protein>
    <submittedName>
        <fullName evidence="3">Periplasmic chaperone for outer membrane proteins Skp</fullName>
    </submittedName>
</protein>
<dbReference type="Proteomes" id="UP000199662">
    <property type="component" value="Unassembled WGS sequence"/>
</dbReference>
<dbReference type="InterPro" id="IPR024930">
    <property type="entry name" value="Skp_dom_sf"/>
</dbReference>
<dbReference type="GO" id="GO:0051082">
    <property type="term" value="F:unfolded protein binding"/>
    <property type="evidence" value="ECO:0007669"/>
    <property type="project" value="InterPro"/>
</dbReference>
<dbReference type="GO" id="GO:0005829">
    <property type="term" value="C:cytosol"/>
    <property type="evidence" value="ECO:0007669"/>
    <property type="project" value="TreeGrafter"/>
</dbReference>
<dbReference type="SUPFAM" id="SSF111384">
    <property type="entry name" value="OmpH-like"/>
    <property type="match status" value="1"/>
</dbReference>
<evidence type="ECO:0000256" key="1">
    <source>
        <dbReference type="ARBA" id="ARBA00009091"/>
    </source>
</evidence>
<dbReference type="Gene3D" id="3.30.910.20">
    <property type="entry name" value="Skp domain"/>
    <property type="match status" value="1"/>
</dbReference>
<organism evidence="3 4">
    <name type="scientific">Propionispira arboris</name>
    <dbReference type="NCBI Taxonomy" id="84035"/>
    <lineage>
        <taxon>Bacteria</taxon>
        <taxon>Bacillati</taxon>
        <taxon>Bacillota</taxon>
        <taxon>Negativicutes</taxon>
        <taxon>Selenomonadales</taxon>
        <taxon>Selenomonadaceae</taxon>
        <taxon>Propionispira</taxon>
    </lineage>
</organism>
<keyword evidence="4" id="KW-1185">Reference proteome</keyword>
<accession>A0A1H6TR14</accession>
<evidence type="ECO:0000313" key="3">
    <source>
        <dbReference type="EMBL" id="SEI82519.1"/>
    </source>
</evidence>
<dbReference type="STRING" id="84035.SAMN05660742_101158"/>
<dbReference type="GO" id="GO:0050821">
    <property type="term" value="P:protein stabilization"/>
    <property type="evidence" value="ECO:0007669"/>
    <property type="project" value="TreeGrafter"/>
</dbReference>
<reference evidence="3 4" key="1">
    <citation type="submission" date="2016-10" db="EMBL/GenBank/DDBJ databases">
        <authorList>
            <person name="de Groot N.N."/>
        </authorList>
    </citation>
    <scope>NUCLEOTIDE SEQUENCE [LARGE SCALE GENOMIC DNA]</scope>
    <source>
        <strain evidence="3 4">DSM 2179</strain>
    </source>
</reference>
<dbReference type="PANTHER" id="PTHR35089">
    <property type="entry name" value="CHAPERONE PROTEIN SKP"/>
    <property type="match status" value="1"/>
</dbReference>
<dbReference type="PANTHER" id="PTHR35089:SF1">
    <property type="entry name" value="CHAPERONE PROTEIN SKP"/>
    <property type="match status" value="1"/>
</dbReference>
<dbReference type="EMBL" id="FNZK01000001">
    <property type="protein sequence ID" value="SEI82519.1"/>
    <property type="molecule type" value="Genomic_DNA"/>
</dbReference>
<comment type="similarity">
    <text evidence="1">Belongs to the Skp family.</text>
</comment>
<dbReference type="SMART" id="SM00935">
    <property type="entry name" value="OmpH"/>
    <property type="match status" value="1"/>
</dbReference>
<dbReference type="RefSeq" id="WP_091828387.1">
    <property type="nucleotide sequence ID" value="NZ_FNZK01000001.1"/>
</dbReference>
<dbReference type="AlphaFoldDB" id="A0A1H6TR14"/>
<evidence type="ECO:0000256" key="2">
    <source>
        <dbReference type="ARBA" id="ARBA00022729"/>
    </source>
</evidence>
<keyword evidence="2" id="KW-0732">Signal</keyword>
<sequence length="156" mass="16968">MIKFEKKQVKLISVAIALVFVFSIVAIAVSQTGSMGIASAASSSNVGIVDYRQVMSQHPDLAAANTEMQKEIDSAKADFESKSAGMNDQEKAAYYQQTQQRLQNKEKELIEPIRTKIEEAIKSIADAKGLSVVLDKSNVVYGGQDITADVVKKITK</sequence>
<name>A0A1H6TR14_9FIRM</name>
<dbReference type="InterPro" id="IPR005632">
    <property type="entry name" value="Chaperone_Skp"/>
</dbReference>
<gene>
    <name evidence="3" type="ORF">SAMN05660742_101158</name>
</gene>